<dbReference type="RefSeq" id="WP_188620360.1">
    <property type="nucleotide sequence ID" value="NZ_BMJE01000003.1"/>
</dbReference>
<accession>A0ABQ1JTE0</accession>
<sequence>MKVIKYLFLLIFVLAAGFATYIFTLPSEFSVTESKLIYSPKDITYEYAKSYFNISNTSNDTIQLDNTNWTFKDSVNQTNITAHFNGKLSFTDKVYTFLNNDKKEEKRKELQEQLTSLNTSLSESLNKYTIDYEKTYFKENIYLVYDSINKTVSENKYMLIKDIQAAKSTKPVLLKKYNSKKTYVYLPFNKNIEGEFKTDTIAVFPALKTTLTGHYSHMQEAQKATRNYCKEKRIVIDSTGYYIENYKRTPQQTAIPSEWVTELYYPIIEIEIETDSIVDTDTLN</sequence>
<name>A0ABQ1JTE0_9FLAO</name>
<organism evidence="2 3">
    <name type="scientific">Flavobacterium suaedae</name>
    <dbReference type="NCBI Taxonomy" id="1767027"/>
    <lineage>
        <taxon>Bacteria</taxon>
        <taxon>Pseudomonadati</taxon>
        <taxon>Bacteroidota</taxon>
        <taxon>Flavobacteriia</taxon>
        <taxon>Flavobacteriales</taxon>
        <taxon>Flavobacteriaceae</taxon>
        <taxon>Flavobacterium</taxon>
    </lineage>
</organism>
<comment type="caution">
    <text evidence="2">The sequence shown here is derived from an EMBL/GenBank/DDBJ whole genome shotgun (WGS) entry which is preliminary data.</text>
</comment>
<dbReference type="Gene3D" id="3.20.80.10">
    <property type="entry name" value="Regulatory factor, effector binding domain"/>
    <property type="match status" value="1"/>
</dbReference>
<gene>
    <name evidence="2" type="ORF">GCM10007424_12070</name>
</gene>
<reference evidence="3" key="1">
    <citation type="journal article" date="2019" name="Int. J. Syst. Evol. Microbiol.">
        <title>The Global Catalogue of Microorganisms (GCM) 10K type strain sequencing project: providing services to taxonomists for standard genome sequencing and annotation.</title>
        <authorList>
            <consortium name="The Broad Institute Genomics Platform"/>
            <consortium name="The Broad Institute Genome Sequencing Center for Infectious Disease"/>
            <person name="Wu L."/>
            <person name="Ma J."/>
        </authorList>
    </citation>
    <scope>NUCLEOTIDE SEQUENCE [LARGE SCALE GENOMIC DNA]</scope>
    <source>
        <strain evidence="3">CGMCC 1.15461</strain>
    </source>
</reference>
<evidence type="ECO:0000256" key="1">
    <source>
        <dbReference type="SAM" id="Coils"/>
    </source>
</evidence>
<evidence type="ECO:0000313" key="3">
    <source>
        <dbReference type="Proteomes" id="UP000615760"/>
    </source>
</evidence>
<feature type="coiled-coil region" evidence="1">
    <location>
        <begin position="100"/>
        <end position="127"/>
    </location>
</feature>
<dbReference type="Proteomes" id="UP000615760">
    <property type="component" value="Unassembled WGS sequence"/>
</dbReference>
<dbReference type="EMBL" id="BMJE01000003">
    <property type="protein sequence ID" value="GGB73773.1"/>
    <property type="molecule type" value="Genomic_DNA"/>
</dbReference>
<proteinExistence type="predicted"/>
<evidence type="ECO:0000313" key="2">
    <source>
        <dbReference type="EMBL" id="GGB73773.1"/>
    </source>
</evidence>
<keyword evidence="3" id="KW-1185">Reference proteome</keyword>
<keyword evidence="1" id="KW-0175">Coiled coil</keyword>
<dbReference type="InterPro" id="IPR011256">
    <property type="entry name" value="Reg_factor_effector_dom_sf"/>
</dbReference>
<protein>
    <submittedName>
        <fullName evidence="2">Uncharacterized protein</fullName>
    </submittedName>
</protein>